<reference evidence="7 8" key="1">
    <citation type="submission" date="2019-07" db="EMBL/GenBank/DDBJ databases">
        <title>Whole genome shotgun sequence of Methylobacterium haplocladii NBRC 107714.</title>
        <authorList>
            <person name="Hosoyama A."/>
            <person name="Uohara A."/>
            <person name="Ohji S."/>
            <person name="Ichikawa N."/>
        </authorList>
    </citation>
    <scope>NUCLEOTIDE SEQUENCE [LARGE SCALE GENOMIC DNA]</scope>
    <source>
        <strain evidence="7 8">NBRC 107714</strain>
    </source>
</reference>
<dbReference type="Gene3D" id="3.10.420.10">
    <property type="entry name" value="SecB-like"/>
    <property type="match status" value="1"/>
</dbReference>
<comment type="function">
    <text evidence="6">One of the proteins required for the normal export of preproteins out of the cell cytoplasm. It is a molecular chaperone that binds to a subset of precursor proteins, maintaining them in a translocation-competent state. It also specifically binds to its receptor SecA.</text>
</comment>
<name>A0A512IL16_9HYPH</name>
<evidence type="ECO:0000256" key="6">
    <source>
        <dbReference type="HAMAP-Rule" id="MF_00821"/>
    </source>
</evidence>
<dbReference type="Proteomes" id="UP000321258">
    <property type="component" value="Unassembled WGS sequence"/>
</dbReference>
<keyword evidence="5 6" id="KW-0143">Chaperone</keyword>
<dbReference type="InterPro" id="IPR035958">
    <property type="entry name" value="SecB-like_sf"/>
</dbReference>
<dbReference type="InterPro" id="IPR003708">
    <property type="entry name" value="SecB"/>
</dbReference>
<dbReference type="Pfam" id="PF02556">
    <property type="entry name" value="SecB"/>
    <property type="match status" value="1"/>
</dbReference>
<dbReference type="AlphaFoldDB" id="A0A512IL16"/>
<dbReference type="GO" id="GO:0015031">
    <property type="term" value="P:protein transport"/>
    <property type="evidence" value="ECO:0007669"/>
    <property type="project" value="UniProtKB-UniRule"/>
</dbReference>
<evidence type="ECO:0000313" key="8">
    <source>
        <dbReference type="Proteomes" id="UP000321258"/>
    </source>
</evidence>
<keyword evidence="8" id="KW-1185">Reference proteome</keyword>
<comment type="subcellular location">
    <subcellularLocation>
        <location evidence="6">Cytoplasm</location>
    </subcellularLocation>
</comment>
<keyword evidence="3 6" id="KW-0653">Protein transport</keyword>
<evidence type="ECO:0000256" key="2">
    <source>
        <dbReference type="ARBA" id="ARBA00022448"/>
    </source>
</evidence>
<dbReference type="GO" id="GO:0006457">
    <property type="term" value="P:protein folding"/>
    <property type="evidence" value="ECO:0007669"/>
    <property type="project" value="UniProtKB-UniRule"/>
</dbReference>
<dbReference type="NCBIfam" id="NF004392">
    <property type="entry name" value="PRK05751.1-3"/>
    <property type="match status" value="1"/>
</dbReference>
<dbReference type="GO" id="GO:0051082">
    <property type="term" value="F:unfolded protein binding"/>
    <property type="evidence" value="ECO:0007669"/>
    <property type="project" value="InterPro"/>
</dbReference>
<keyword evidence="2 6" id="KW-0813">Transport</keyword>
<dbReference type="SUPFAM" id="SSF54611">
    <property type="entry name" value="SecB-like"/>
    <property type="match status" value="1"/>
</dbReference>
<evidence type="ECO:0000313" key="7">
    <source>
        <dbReference type="EMBL" id="GEO98375.1"/>
    </source>
</evidence>
<sequence>MADTSAPNGGAPQTEDVAPAINALAQYAKDLSFENPLAPRSPQQQDGGPQINIQVNVNAQQLAEQDFEVVLTLEGDAKVKNEVLFAFELKYAGVFRMRNIPQDQIHPAVMIECPRLLFPFARQIVADAVRNGGFPPLYIDPIDFVGLYRQKAEEAQSAAGAQPTGPLAS</sequence>
<dbReference type="OrthoDB" id="9795145at2"/>
<dbReference type="GO" id="GO:0005737">
    <property type="term" value="C:cytoplasm"/>
    <property type="evidence" value="ECO:0007669"/>
    <property type="project" value="UniProtKB-SubCell"/>
</dbReference>
<evidence type="ECO:0000256" key="3">
    <source>
        <dbReference type="ARBA" id="ARBA00022927"/>
    </source>
</evidence>
<protein>
    <recommendedName>
        <fullName evidence="6">Protein-export protein SecB</fullName>
    </recommendedName>
</protein>
<dbReference type="PANTHER" id="PTHR36918:SF1">
    <property type="entry name" value="PROTEIN-EXPORT PROTEIN SECB"/>
    <property type="match status" value="1"/>
</dbReference>
<comment type="caution">
    <text evidence="7">The sequence shown here is derived from an EMBL/GenBank/DDBJ whole genome shotgun (WGS) entry which is preliminary data.</text>
</comment>
<evidence type="ECO:0000256" key="4">
    <source>
        <dbReference type="ARBA" id="ARBA00023010"/>
    </source>
</evidence>
<dbReference type="EMBL" id="BJZT01000006">
    <property type="protein sequence ID" value="GEO98375.1"/>
    <property type="molecule type" value="Genomic_DNA"/>
</dbReference>
<dbReference type="HAMAP" id="MF_00821">
    <property type="entry name" value="SecB"/>
    <property type="match status" value="1"/>
</dbReference>
<evidence type="ECO:0000256" key="5">
    <source>
        <dbReference type="ARBA" id="ARBA00023186"/>
    </source>
</evidence>
<organism evidence="7 8">
    <name type="scientific">Methylobacterium haplocladii</name>
    <dbReference type="NCBI Taxonomy" id="1176176"/>
    <lineage>
        <taxon>Bacteria</taxon>
        <taxon>Pseudomonadati</taxon>
        <taxon>Pseudomonadota</taxon>
        <taxon>Alphaproteobacteria</taxon>
        <taxon>Hyphomicrobiales</taxon>
        <taxon>Methylobacteriaceae</taxon>
        <taxon>Methylobacterium</taxon>
    </lineage>
</organism>
<dbReference type="PANTHER" id="PTHR36918">
    <property type="match status" value="1"/>
</dbReference>
<keyword evidence="4 6" id="KW-0811">Translocation</keyword>
<dbReference type="NCBIfam" id="TIGR00809">
    <property type="entry name" value="secB"/>
    <property type="match status" value="1"/>
</dbReference>
<dbReference type="PRINTS" id="PR01594">
    <property type="entry name" value="SECBCHAPRONE"/>
</dbReference>
<proteinExistence type="inferred from homology"/>
<comment type="similarity">
    <text evidence="1 6">Belongs to the SecB family.</text>
</comment>
<accession>A0A512IL16</accession>
<comment type="subunit">
    <text evidence="6">Homotetramer, a dimer of dimers. One homotetramer interacts with 1 SecA dimer.</text>
</comment>
<dbReference type="GO" id="GO:0051262">
    <property type="term" value="P:protein tetramerization"/>
    <property type="evidence" value="ECO:0007669"/>
    <property type="project" value="InterPro"/>
</dbReference>
<dbReference type="RefSeq" id="WP_147076689.1">
    <property type="nucleotide sequence ID" value="NZ_BJZT01000006.1"/>
</dbReference>
<keyword evidence="6" id="KW-0963">Cytoplasm</keyword>
<gene>
    <name evidence="6 7" type="primary">secB</name>
    <name evidence="7" type="ORF">MHA02_07630</name>
</gene>
<evidence type="ECO:0000256" key="1">
    <source>
        <dbReference type="ARBA" id="ARBA00009990"/>
    </source>
</evidence>